<dbReference type="AlphaFoldDB" id="A0A433QRR3"/>
<gene>
    <name evidence="1" type="ORF">BC938DRAFT_475341</name>
</gene>
<evidence type="ECO:0000313" key="2">
    <source>
        <dbReference type="Proteomes" id="UP000274822"/>
    </source>
</evidence>
<dbReference type="Proteomes" id="UP000274822">
    <property type="component" value="Unassembled WGS sequence"/>
</dbReference>
<proteinExistence type="predicted"/>
<dbReference type="SUPFAM" id="SSF54001">
    <property type="entry name" value="Cysteine proteinases"/>
    <property type="match status" value="1"/>
</dbReference>
<protein>
    <submittedName>
        <fullName evidence="1">Uncharacterized protein</fullName>
    </submittedName>
</protein>
<name>A0A433QRR3_9FUNG</name>
<comment type="caution">
    <text evidence="1">The sequence shown here is derived from an EMBL/GenBank/DDBJ whole genome shotgun (WGS) entry which is preliminary data.</text>
</comment>
<sequence length="113" mass="12462">MKRRTRGEEVVWVVGNAGEFWNVQGGCGWGVSRCQDWGCPGVKIGGVEYDDDRVTPVTDHDVFEDNYGGEAPNANQLMALRPQTEASKKVTSAYILVYIRESNVDEVLAPMAP</sequence>
<dbReference type="EMBL" id="RBNJ01002038">
    <property type="protein sequence ID" value="RUS32459.1"/>
    <property type="molecule type" value="Genomic_DNA"/>
</dbReference>
<feature type="non-terminal residue" evidence="1">
    <location>
        <position position="113"/>
    </location>
</feature>
<accession>A0A433QRR3</accession>
<keyword evidence="2" id="KW-1185">Reference proteome</keyword>
<evidence type="ECO:0000313" key="1">
    <source>
        <dbReference type="EMBL" id="RUS32459.1"/>
    </source>
</evidence>
<dbReference type="InterPro" id="IPR038765">
    <property type="entry name" value="Papain-like_cys_pep_sf"/>
</dbReference>
<organism evidence="1 2">
    <name type="scientific">Jimgerdemannia flammicorona</name>
    <dbReference type="NCBI Taxonomy" id="994334"/>
    <lineage>
        <taxon>Eukaryota</taxon>
        <taxon>Fungi</taxon>
        <taxon>Fungi incertae sedis</taxon>
        <taxon>Mucoromycota</taxon>
        <taxon>Mucoromycotina</taxon>
        <taxon>Endogonomycetes</taxon>
        <taxon>Endogonales</taxon>
        <taxon>Endogonaceae</taxon>
        <taxon>Jimgerdemannia</taxon>
    </lineage>
</organism>
<reference evidence="1 2" key="1">
    <citation type="journal article" date="2018" name="New Phytol.">
        <title>Phylogenomics of Endogonaceae and evolution of mycorrhizas within Mucoromycota.</title>
        <authorList>
            <person name="Chang Y."/>
            <person name="Desiro A."/>
            <person name="Na H."/>
            <person name="Sandor L."/>
            <person name="Lipzen A."/>
            <person name="Clum A."/>
            <person name="Barry K."/>
            <person name="Grigoriev I.V."/>
            <person name="Martin F.M."/>
            <person name="Stajich J.E."/>
            <person name="Smith M.E."/>
            <person name="Bonito G."/>
            <person name="Spatafora J.W."/>
        </authorList>
    </citation>
    <scope>NUCLEOTIDE SEQUENCE [LARGE SCALE GENOMIC DNA]</scope>
    <source>
        <strain evidence="1 2">AD002</strain>
    </source>
</reference>